<dbReference type="PANTHER" id="PTHR30349:SF64">
    <property type="entry name" value="PROPHAGE INTEGRASE INTD-RELATED"/>
    <property type="match status" value="1"/>
</dbReference>
<evidence type="ECO:0000313" key="3">
    <source>
        <dbReference type="EMBL" id="TWP32176.1"/>
    </source>
</evidence>
<dbReference type="InterPro" id="IPR050090">
    <property type="entry name" value="Tyrosine_recombinase_XerCD"/>
</dbReference>
<dbReference type="InterPro" id="IPR013762">
    <property type="entry name" value="Integrase-like_cat_sf"/>
</dbReference>
<sequence length="311" mass="34531">MNTLRSAAADYLRVRRALGFKLYDAGLLLGQFVDFLQARHTDTITIELAVQWAISPPGTLPAWHARRLTVVRDFARWRQASDPHTQVPPTGLLPAPTQRMTPYLYSDEQVAALIEAAGTLRSPLKAATMQTFIGLVFATGIRRGEALGLDRADLDPVAAVLTIRAAKRGKTRRLPIHPSTVAALTDYQHLRDRLWQHPHTDAFFLSTTGARLSPTTVSQTFRGLLPQAGIEPPPHARRPRIHDARHSFAVSTLLQWYRAGDDVQARLPLLSAYLGHTGPAHTYWYLSAAPELLTLAADRLETYIETEEGES</sequence>
<name>A0A563DPR6_9MICO</name>
<feature type="domain" description="Tyr recombinase" evidence="2">
    <location>
        <begin position="99"/>
        <end position="298"/>
    </location>
</feature>
<dbReference type="EMBL" id="VCQV01000089">
    <property type="protein sequence ID" value="TWP32176.1"/>
    <property type="molecule type" value="Genomic_DNA"/>
</dbReference>
<reference evidence="3 4" key="1">
    <citation type="submission" date="2019-05" db="EMBL/GenBank/DDBJ databases">
        <authorList>
            <person name="Lee S.D."/>
        </authorList>
    </citation>
    <scope>NUCLEOTIDE SEQUENCE [LARGE SCALE GENOMIC DNA]</scope>
    <source>
        <strain evidence="3 4">C5-26</strain>
    </source>
</reference>
<dbReference type="PANTHER" id="PTHR30349">
    <property type="entry name" value="PHAGE INTEGRASE-RELATED"/>
    <property type="match status" value="1"/>
</dbReference>
<dbReference type="GO" id="GO:0015074">
    <property type="term" value="P:DNA integration"/>
    <property type="evidence" value="ECO:0007669"/>
    <property type="project" value="InterPro"/>
</dbReference>
<gene>
    <name evidence="3" type="ORF">FGL98_24600</name>
</gene>
<keyword evidence="1" id="KW-0233">DNA recombination</keyword>
<comment type="caution">
    <text evidence="3">The sequence shown here is derived from an EMBL/GenBank/DDBJ whole genome shotgun (WGS) entry which is preliminary data.</text>
</comment>
<reference evidence="3 4" key="2">
    <citation type="submission" date="2019-08" db="EMBL/GenBank/DDBJ databases">
        <title>Jejuicoccus antrihumi gen. nov., sp. nov., a new member of the family Dermacoccaceae isolated from a cave.</title>
        <authorList>
            <person name="Schumann P."/>
            <person name="Kim I.S."/>
        </authorList>
    </citation>
    <scope>NUCLEOTIDE SEQUENCE [LARGE SCALE GENOMIC DNA]</scope>
    <source>
        <strain evidence="3 4">C5-26</strain>
    </source>
</reference>
<dbReference type="GO" id="GO:0003677">
    <property type="term" value="F:DNA binding"/>
    <property type="evidence" value="ECO:0007669"/>
    <property type="project" value="InterPro"/>
</dbReference>
<dbReference type="SUPFAM" id="SSF56349">
    <property type="entry name" value="DNA breaking-rejoining enzymes"/>
    <property type="match status" value="1"/>
</dbReference>
<dbReference type="InterPro" id="IPR011010">
    <property type="entry name" value="DNA_brk_join_enz"/>
</dbReference>
<dbReference type="Gene3D" id="1.10.443.10">
    <property type="entry name" value="Intergrase catalytic core"/>
    <property type="match status" value="1"/>
</dbReference>
<dbReference type="Pfam" id="PF00589">
    <property type="entry name" value="Phage_integrase"/>
    <property type="match status" value="1"/>
</dbReference>
<dbReference type="GO" id="GO:0006310">
    <property type="term" value="P:DNA recombination"/>
    <property type="evidence" value="ECO:0007669"/>
    <property type="project" value="UniProtKB-KW"/>
</dbReference>
<organism evidence="3 4">
    <name type="scientific">Leekyejoonella antrihumi</name>
    <dbReference type="NCBI Taxonomy" id="1660198"/>
    <lineage>
        <taxon>Bacteria</taxon>
        <taxon>Bacillati</taxon>
        <taxon>Actinomycetota</taxon>
        <taxon>Actinomycetes</taxon>
        <taxon>Micrococcales</taxon>
        <taxon>Dermacoccaceae</taxon>
        <taxon>Leekyejoonella</taxon>
    </lineage>
</organism>
<evidence type="ECO:0000259" key="2">
    <source>
        <dbReference type="PROSITE" id="PS51898"/>
    </source>
</evidence>
<dbReference type="PROSITE" id="PS51898">
    <property type="entry name" value="TYR_RECOMBINASE"/>
    <property type="match status" value="1"/>
</dbReference>
<protein>
    <submittedName>
        <fullName evidence="3">Integrase</fullName>
    </submittedName>
</protein>
<evidence type="ECO:0000256" key="1">
    <source>
        <dbReference type="ARBA" id="ARBA00023172"/>
    </source>
</evidence>
<proteinExistence type="predicted"/>
<dbReference type="InterPro" id="IPR002104">
    <property type="entry name" value="Integrase_catalytic"/>
</dbReference>
<accession>A0A563DPR6</accession>
<dbReference type="OrthoDB" id="5464621at2"/>
<dbReference type="Proteomes" id="UP000320244">
    <property type="component" value="Unassembled WGS sequence"/>
</dbReference>
<evidence type="ECO:0000313" key="4">
    <source>
        <dbReference type="Proteomes" id="UP000320244"/>
    </source>
</evidence>
<dbReference type="AlphaFoldDB" id="A0A563DPR6"/>
<dbReference type="RefSeq" id="WP_146321452.1">
    <property type="nucleotide sequence ID" value="NZ_VCQV01000089.1"/>
</dbReference>
<keyword evidence="4" id="KW-1185">Reference proteome</keyword>